<dbReference type="EMBL" id="JANRMS010005173">
    <property type="protein sequence ID" value="KAJ3503415.1"/>
    <property type="molecule type" value="Genomic_DNA"/>
</dbReference>
<organism evidence="1 2">
    <name type="scientific">Fusarium decemcellulare</name>
    <dbReference type="NCBI Taxonomy" id="57161"/>
    <lineage>
        <taxon>Eukaryota</taxon>
        <taxon>Fungi</taxon>
        <taxon>Dikarya</taxon>
        <taxon>Ascomycota</taxon>
        <taxon>Pezizomycotina</taxon>
        <taxon>Sordariomycetes</taxon>
        <taxon>Hypocreomycetidae</taxon>
        <taxon>Hypocreales</taxon>
        <taxon>Nectriaceae</taxon>
        <taxon>Fusarium</taxon>
        <taxon>Fusarium decemcellulare species complex</taxon>
    </lineage>
</organism>
<gene>
    <name evidence="1" type="ORF">NM208_g16518</name>
</gene>
<sequence length="266" mass="29276">MTPNSENAMARFLLAILNQKNLKDVSPSTANALTTTPSYHPGQIDWNQVAADPVLLQPITNGHAARMRFARFRATVNGHEPQKRNRTADKSRVTKPKKTQQAKRDSLVKSESGVSLSSYAQVRHSPKIKQEHSQHGYLAQFSPASTSSPYLTDNRDDFNPRFLTPCSDDMAQGLSINPASLEDLRLRNGFGPSMDCPPDFMAQPAHDHITMAQSPFHTFDAAYDLTAYKSAVGDAQSPTALDLTGAASLADCSPEWADHFNDHHVF</sequence>
<proteinExistence type="predicted"/>
<evidence type="ECO:0000313" key="2">
    <source>
        <dbReference type="Proteomes" id="UP001148629"/>
    </source>
</evidence>
<accession>A0ACC1R9Y9</accession>
<protein>
    <submittedName>
        <fullName evidence="1">Uncharacterized protein</fullName>
    </submittedName>
</protein>
<dbReference type="Proteomes" id="UP001148629">
    <property type="component" value="Unassembled WGS sequence"/>
</dbReference>
<evidence type="ECO:0000313" key="1">
    <source>
        <dbReference type="EMBL" id="KAJ3503415.1"/>
    </source>
</evidence>
<name>A0ACC1R9Y9_9HYPO</name>
<keyword evidence="2" id="KW-1185">Reference proteome</keyword>
<reference evidence="1" key="1">
    <citation type="submission" date="2022-08" db="EMBL/GenBank/DDBJ databases">
        <title>Genome Sequence of Fusarium decemcellulare.</title>
        <authorList>
            <person name="Buettner E."/>
        </authorList>
    </citation>
    <scope>NUCLEOTIDE SEQUENCE</scope>
    <source>
        <strain evidence="1">Babe19</strain>
    </source>
</reference>
<comment type="caution">
    <text evidence="1">The sequence shown here is derived from an EMBL/GenBank/DDBJ whole genome shotgun (WGS) entry which is preliminary data.</text>
</comment>